<proteinExistence type="predicted"/>
<comment type="caution">
    <text evidence="3">The sequence shown here is derived from an EMBL/GenBank/DDBJ whole genome shotgun (WGS) entry which is preliminary data.</text>
</comment>
<evidence type="ECO:0000313" key="3">
    <source>
        <dbReference type="EMBL" id="TNV84730.1"/>
    </source>
</evidence>
<dbReference type="EMBL" id="RRYP01002472">
    <property type="protein sequence ID" value="TNV84730.1"/>
    <property type="molecule type" value="Genomic_DNA"/>
</dbReference>
<feature type="compositionally biased region" description="Low complexity" evidence="1">
    <location>
        <begin position="107"/>
        <end position="116"/>
    </location>
</feature>
<organism evidence="3 4">
    <name type="scientific">Halteria grandinella</name>
    <dbReference type="NCBI Taxonomy" id="5974"/>
    <lineage>
        <taxon>Eukaryota</taxon>
        <taxon>Sar</taxon>
        <taxon>Alveolata</taxon>
        <taxon>Ciliophora</taxon>
        <taxon>Intramacronucleata</taxon>
        <taxon>Spirotrichea</taxon>
        <taxon>Stichotrichia</taxon>
        <taxon>Sporadotrichida</taxon>
        <taxon>Halteriidae</taxon>
        <taxon>Halteria</taxon>
    </lineage>
</organism>
<keyword evidence="2" id="KW-0472">Membrane</keyword>
<dbReference type="AlphaFoldDB" id="A0A8J8P2M2"/>
<sequence>MIHNKSKLGLNATTPLHLGIQRQVANGPAGSMEVKNPDVFDFDLETTKKFDFYLEDVDEEKNSNSRFKKIFTTSFDKNPKQSFTTERPNLLNPLERGKSSQRRKASESAGSFSSGGLATRKNMEQVIGHIMQNQEQFPFSMIFKDPQLEVQYLHEIHLENKSAVKIPFILITLMACSVIVGDCIRINIPLVCCVWIQSFIHYKYTAKNVRALQLFAPLQSLIIMIVGLEVSIIGGVKIAEVDGLSATSAVATSFVVFPVWPTIYLERMAASMTSSATFAITHT</sequence>
<feature type="transmembrane region" description="Helical" evidence="2">
    <location>
        <begin position="214"/>
        <end position="238"/>
    </location>
</feature>
<name>A0A8J8P2M2_HALGN</name>
<gene>
    <name evidence="3" type="ORF">FGO68_gene16431</name>
</gene>
<feature type="compositionally biased region" description="Polar residues" evidence="1">
    <location>
        <begin position="78"/>
        <end position="87"/>
    </location>
</feature>
<dbReference type="Proteomes" id="UP000785679">
    <property type="component" value="Unassembled WGS sequence"/>
</dbReference>
<keyword evidence="2" id="KW-0812">Transmembrane</keyword>
<keyword evidence="4" id="KW-1185">Reference proteome</keyword>
<feature type="region of interest" description="Disordered" evidence="1">
    <location>
        <begin position="78"/>
        <end position="116"/>
    </location>
</feature>
<reference evidence="3" key="1">
    <citation type="submission" date="2019-06" db="EMBL/GenBank/DDBJ databases">
        <authorList>
            <person name="Zheng W."/>
        </authorList>
    </citation>
    <scope>NUCLEOTIDE SEQUENCE</scope>
    <source>
        <strain evidence="3">QDHG01</strain>
    </source>
</reference>
<feature type="transmembrane region" description="Helical" evidence="2">
    <location>
        <begin position="244"/>
        <end position="265"/>
    </location>
</feature>
<evidence type="ECO:0000256" key="2">
    <source>
        <dbReference type="SAM" id="Phobius"/>
    </source>
</evidence>
<feature type="transmembrane region" description="Helical" evidence="2">
    <location>
        <begin position="162"/>
        <end position="180"/>
    </location>
</feature>
<keyword evidence="2" id="KW-1133">Transmembrane helix</keyword>
<accession>A0A8J8P2M2</accession>
<protein>
    <submittedName>
        <fullName evidence="3">Uncharacterized protein</fullName>
    </submittedName>
</protein>
<evidence type="ECO:0000313" key="4">
    <source>
        <dbReference type="Proteomes" id="UP000785679"/>
    </source>
</evidence>
<evidence type="ECO:0000256" key="1">
    <source>
        <dbReference type="SAM" id="MobiDB-lite"/>
    </source>
</evidence>